<organism evidence="1 2">
    <name type="scientific">Plasmodium falciparum Tanzania</name>
    <name type="common">2000708</name>
    <dbReference type="NCBI Taxonomy" id="1036725"/>
    <lineage>
        <taxon>Eukaryota</taxon>
        <taxon>Sar</taxon>
        <taxon>Alveolata</taxon>
        <taxon>Apicomplexa</taxon>
        <taxon>Aconoidasida</taxon>
        <taxon>Haemosporida</taxon>
        <taxon>Plasmodiidae</taxon>
        <taxon>Plasmodium</taxon>
        <taxon>Plasmodium (Laverania)</taxon>
    </lineage>
</organism>
<accession>A0A024WBY1</accession>
<proteinExistence type="predicted"/>
<protein>
    <submittedName>
        <fullName evidence="1">Uncharacterized protein</fullName>
    </submittedName>
</protein>
<reference evidence="1 2" key="2">
    <citation type="submission" date="2013-02" db="EMBL/GenBank/DDBJ databases">
        <title>The Genome Sequence of Plasmodium falciparum Tanzania (2000708).</title>
        <authorList>
            <consortium name="The Broad Institute Genome Sequencing Platform"/>
            <consortium name="The Broad Institute Genome Sequencing Center for Infectious Disease"/>
            <person name="Neafsey D."/>
            <person name="Cheeseman I."/>
            <person name="Volkman S."/>
            <person name="Adams J."/>
            <person name="Walker B."/>
            <person name="Young S.K."/>
            <person name="Zeng Q."/>
            <person name="Gargeya S."/>
            <person name="Fitzgerald M."/>
            <person name="Haas B."/>
            <person name="Abouelleil A."/>
            <person name="Alvarado L."/>
            <person name="Arachchi H.M."/>
            <person name="Berlin A.M."/>
            <person name="Chapman S.B."/>
            <person name="Dewar J."/>
            <person name="Goldberg J."/>
            <person name="Griggs A."/>
            <person name="Gujja S."/>
            <person name="Hansen M."/>
            <person name="Howarth C."/>
            <person name="Imamovic A."/>
            <person name="Larimer J."/>
            <person name="McCowan C."/>
            <person name="Murphy C."/>
            <person name="Neiman D."/>
            <person name="Pearson M."/>
            <person name="Priest M."/>
            <person name="Roberts A."/>
            <person name="Saif S."/>
            <person name="Shea T."/>
            <person name="Sisk P."/>
            <person name="Sykes S."/>
            <person name="Wortman J."/>
            <person name="Nusbaum C."/>
            <person name="Birren B."/>
        </authorList>
    </citation>
    <scope>NUCLEOTIDE SEQUENCE [LARGE SCALE GENOMIC DNA]</scope>
    <source>
        <strain evidence="2">Tanzania (2000708)</strain>
    </source>
</reference>
<gene>
    <name evidence="1" type="ORF">PFTANZ_01514</name>
</gene>
<dbReference type="EMBL" id="KI926340">
    <property type="protein sequence ID" value="ETW37751.1"/>
    <property type="molecule type" value="Genomic_DNA"/>
</dbReference>
<name>A0A024WBY1_PLAFA</name>
<reference evidence="1 2" key="1">
    <citation type="submission" date="2013-02" db="EMBL/GenBank/DDBJ databases">
        <title>The Genome Annotation of Plasmodium falciparum Tanzania (2000708).</title>
        <authorList>
            <consortium name="The Broad Institute Genome Sequencing Platform"/>
            <consortium name="The Broad Institute Genome Sequencing Center for Infectious Disease"/>
            <person name="Neafsey D."/>
            <person name="Hoffman S."/>
            <person name="Volkman S."/>
            <person name="Rosenthal P."/>
            <person name="Walker B."/>
            <person name="Young S.K."/>
            <person name="Zeng Q."/>
            <person name="Gargeya S."/>
            <person name="Fitzgerald M."/>
            <person name="Haas B."/>
            <person name="Abouelleil A."/>
            <person name="Allen A.W."/>
            <person name="Alvarado L."/>
            <person name="Arachchi H.M."/>
            <person name="Berlin A.M."/>
            <person name="Chapman S.B."/>
            <person name="Gainer-Dewar J."/>
            <person name="Goldberg J."/>
            <person name="Griggs A."/>
            <person name="Gujja S."/>
            <person name="Hansen M."/>
            <person name="Howarth C."/>
            <person name="Imamovic A."/>
            <person name="Ireland A."/>
            <person name="Larimer J."/>
            <person name="McCowan C."/>
            <person name="Murphy C."/>
            <person name="Pearson M."/>
            <person name="Poon T.W."/>
            <person name="Priest M."/>
            <person name="Roberts A."/>
            <person name="Saif S."/>
            <person name="Shea T."/>
            <person name="Sisk P."/>
            <person name="Sykes S."/>
            <person name="Wortman J."/>
            <person name="Nusbaum C."/>
            <person name="Birren B."/>
        </authorList>
    </citation>
    <scope>NUCLEOTIDE SEQUENCE [LARGE SCALE GENOMIC DNA]</scope>
    <source>
        <strain evidence="2">Tanzania (2000708)</strain>
    </source>
</reference>
<sequence length="95" mass="11724">MWNVFNFNNIDDKLKNFKNEKEIYTHEDLRYYFEKLVKINLNNVNVNNFIELIRKITQITIWGDKYDDQIFQYVIRIKKKFISLKCCVVKFVIHI</sequence>
<dbReference type="GO" id="GO:0016197">
    <property type="term" value="P:endosomal transport"/>
    <property type="evidence" value="ECO:0007669"/>
    <property type="project" value="TreeGrafter"/>
</dbReference>
<dbReference type="Proteomes" id="UP000030708">
    <property type="component" value="Unassembled WGS sequence"/>
</dbReference>
<dbReference type="AlphaFoldDB" id="A0A024WBY1"/>
<evidence type="ECO:0000313" key="2">
    <source>
        <dbReference type="Proteomes" id="UP000030708"/>
    </source>
</evidence>
<dbReference type="InterPro" id="IPR039272">
    <property type="entry name" value="CLEC16A/TT9"/>
</dbReference>
<dbReference type="GO" id="GO:0005794">
    <property type="term" value="C:Golgi apparatus"/>
    <property type="evidence" value="ECO:0007669"/>
    <property type="project" value="TreeGrafter"/>
</dbReference>
<dbReference type="GO" id="GO:0007034">
    <property type="term" value="P:vacuolar transport"/>
    <property type="evidence" value="ECO:0007669"/>
    <property type="project" value="TreeGrafter"/>
</dbReference>
<dbReference type="GO" id="GO:1901096">
    <property type="term" value="P:regulation of autophagosome maturation"/>
    <property type="evidence" value="ECO:0007669"/>
    <property type="project" value="TreeGrafter"/>
</dbReference>
<evidence type="ECO:0000313" key="1">
    <source>
        <dbReference type="EMBL" id="ETW37751.1"/>
    </source>
</evidence>
<dbReference type="PANTHER" id="PTHR21481">
    <property type="entry name" value="PROTEIN CLEC16A"/>
    <property type="match status" value="1"/>
</dbReference>
<dbReference type="GO" id="GO:0005770">
    <property type="term" value="C:late endosome"/>
    <property type="evidence" value="ECO:0007669"/>
    <property type="project" value="TreeGrafter"/>
</dbReference>
<dbReference type="PANTHER" id="PTHR21481:SF0">
    <property type="entry name" value="PROTEIN CLEC16A"/>
    <property type="match status" value="1"/>
</dbReference>